<accession>A0AAN6S4Q3</accession>
<name>A0AAN6S4Q3_9PEZI</name>
<dbReference type="AlphaFoldDB" id="A0AAN6S4Q3"/>
<evidence type="ECO:0000313" key="2">
    <source>
        <dbReference type="EMBL" id="KAK3939918.1"/>
    </source>
</evidence>
<feature type="region of interest" description="Disordered" evidence="1">
    <location>
        <begin position="46"/>
        <end position="71"/>
    </location>
</feature>
<reference evidence="3" key="1">
    <citation type="journal article" date="2023" name="Mol. Phylogenet. Evol.">
        <title>Genome-scale phylogeny and comparative genomics of the fungal order Sordariales.</title>
        <authorList>
            <person name="Hensen N."/>
            <person name="Bonometti L."/>
            <person name="Westerberg I."/>
            <person name="Brannstrom I.O."/>
            <person name="Guillou S."/>
            <person name="Cros-Aarteil S."/>
            <person name="Calhoun S."/>
            <person name="Haridas S."/>
            <person name="Kuo A."/>
            <person name="Mondo S."/>
            <person name="Pangilinan J."/>
            <person name="Riley R."/>
            <person name="LaButti K."/>
            <person name="Andreopoulos B."/>
            <person name="Lipzen A."/>
            <person name="Chen C."/>
            <person name="Yan M."/>
            <person name="Daum C."/>
            <person name="Ng V."/>
            <person name="Clum A."/>
            <person name="Steindorff A."/>
            <person name="Ohm R.A."/>
            <person name="Martin F."/>
            <person name="Silar P."/>
            <person name="Natvig D.O."/>
            <person name="Lalanne C."/>
            <person name="Gautier V."/>
            <person name="Ament-Velasquez S.L."/>
            <person name="Kruys A."/>
            <person name="Hutchinson M.I."/>
            <person name="Powell A.J."/>
            <person name="Barry K."/>
            <person name="Miller A.N."/>
            <person name="Grigoriev I.V."/>
            <person name="Debuchy R."/>
            <person name="Gladieux P."/>
            <person name="Hiltunen Thoren M."/>
            <person name="Johannesson H."/>
        </authorList>
    </citation>
    <scope>NUCLEOTIDE SEQUENCE [LARGE SCALE GENOMIC DNA]</scope>
    <source>
        <strain evidence="3">CBS 340.73</strain>
    </source>
</reference>
<sequence>MMQSNTSHALMNSTYNSTQWIGATAQGPSVSMRPKPRRLYSVIAERRSPPVGRTTSQKGRKSTPADHHLGMIPDNFSQVQQILPGWKEGTARPRLVTRRSSGMRVGSIVTYRHGCRGSCVFTMDGGKRCMQPFLPDKSGIRPINKQQASFSLPFQPYRRTWQSSCFTSMQGTSAGFAWKQNYTVHRHSPTPPGLGLQGVIICAMRT</sequence>
<keyword evidence="3" id="KW-1185">Reference proteome</keyword>
<proteinExistence type="predicted"/>
<comment type="caution">
    <text evidence="2">The sequence shown here is derived from an EMBL/GenBank/DDBJ whole genome shotgun (WGS) entry which is preliminary data.</text>
</comment>
<gene>
    <name evidence="2" type="ORF">QBC46DRAFT_386608</name>
</gene>
<dbReference type="Proteomes" id="UP001303473">
    <property type="component" value="Unassembled WGS sequence"/>
</dbReference>
<dbReference type="EMBL" id="MU853803">
    <property type="protein sequence ID" value="KAK3939918.1"/>
    <property type="molecule type" value="Genomic_DNA"/>
</dbReference>
<evidence type="ECO:0000256" key="1">
    <source>
        <dbReference type="SAM" id="MobiDB-lite"/>
    </source>
</evidence>
<organism evidence="2 3">
    <name type="scientific">Diplogelasinospora grovesii</name>
    <dbReference type="NCBI Taxonomy" id="303347"/>
    <lineage>
        <taxon>Eukaryota</taxon>
        <taxon>Fungi</taxon>
        <taxon>Dikarya</taxon>
        <taxon>Ascomycota</taxon>
        <taxon>Pezizomycotina</taxon>
        <taxon>Sordariomycetes</taxon>
        <taxon>Sordariomycetidae</taxon>
        <taxon>Sordariales</taxon>
        <taxon>Diplogelasinosporaceae</taxon>
        <taxon>Diplogelasinospora</taxon>
    </lineage>
</organism>
<evidence type="ECO:0000313" key="3">
    <source>
        <dbReference type="Proteomes" id="UP001303473"/>
    </source>
</evidence>
<protein>
    <submittedName>
        <fullName evidence="2">Uncharacterized protein</fullName>
    </submittedName>
</protein>